<dbReference type="Pfam" id="PF00924">
    <property type="entry name" value="MS_channel_2nd"/>
    <property type="match status" value="1"/>
</dbReference>
<dbReference type="Gene3D" id="3.30.70.100">
    <property type="match status" value="1"/>
</dbReference>
<evidence type="ECO:0000256" key="5">
    <source>
        <dbReference type="ARBA" id="ARBA00022989"/>
    </source>
</evidence>
<evidence type="ECO:0000313" key="14">
    <source>
        <dbReference type="EMBL" id="BBB24878.1"/>
    </source>
</evidence>
<evidence type="ECO:0000259" key="13">
    <source>
        <dbReference type="Pfam" id="PF21088"/>
    </source>
</evidence>
<feature type="transmembrane region" description="Helical" evidence="9">
    <location>
        <begin position="768"/>
        <end position="789"/>
    </location>
</feature>
<feature type="transmembrane region" description="Helical" evidence="9">
    <location>
        <begin position="854"/>
        <end position="875"/>
    </location>
</feature>
<evidence type="ECO:0000256" key="7">
    <source>
        <dbReference type="SAM" id="Coils"/>
    </source>
</evidence>
<gene>
    <name evidence="14" type="primary">kefA</name>
    <name evidence="14" type="ORF">AMJAP_0279</name>
</gene>
<evidence type="ECO:0000256" key="2">
    <source>
        <dbReference type="ARBA" id="ARBA00008017"/>
    </source>
</evidence>
<feature type="transmembrane region" description="Helical" evidence="9">
    <location>
        <begin position="522"/>
        <end position="540"/>
    </location>
</feature>
<evidence type="ECO:0000259" key="12">
    <source>
        <dbReference type="Pfam" id="PF21082"/>
    </source>
</evidence>
<feature type="domain" description="Mechanosensitive ion channel inner membrane" evidence="11">
    <location>
        <begin position="479"/>
        <end position="801"/>
    </location>
</feature>
<feature type="transmembrane region" description="Helical" evidence="9">
    <location>
        <begin position="596"/>
        <end position="613"/>
    </location>
</feature>
<sequence length="1083" mass="121942">MPCAIALGVYSNPDYLKAEFMRLLLIFLMLFSLKGFAVSSEFTAEINQLETQLQQLENDPDSPFIEVYQQALHHIQEVISLREQAQDLRREIETLPQQLEQAKKSTPQSDSELPATNIAEDELQPLLVKTKARLIDLEQSRDELKRTLRDSDKYLLSQREKQSSLEQQLNSSVPATPAATQTTELQKLRDEAFRYKQLALESALEVTELEILALPGRTELALLNQKHLESSIQNYTQWINQAELRLQQANRAAAEKTLSQLDSSETDSNPVLQQALSRNNETAELIRQGLAETEKTALRRKQLEQQLQVIRQTYEAIQLQLDLGLGYTGSEVRKHIQQLPKTLKSTTTQNRLKELRLSQLTLSQPIQPPATEGLSAQQRTKLSELEASLSELTQEQRTLQQKQISELSQLLLIQKQFNLQISDSKALFNKHLLWLPSAEPITAQWPAQILSGSLTVGGELPHLLQPHFDQLASKLSLPISLFLASLAVAIFCRRYLNRRQPLWCKQLGNVSEDHISHTVRPLLYGPLVALPIPLFLYTLGRQLNGDDAPLQNLFYMLALISWLYLTVMQWLQQPYGLLQGQFSLPPSTTSTLKKRLRGLFWVNTPLIAILFLLDLSGSDIVTAGPARLTLLLITIGFTLFWISLRHTASQRLDSVDKSGFWSNISLWIGIIIAFNIAMAGLILWGYTLSASILIGLMFLLVCIGILAYLIFHLGRRWLLIEERKLHFAQALARRAEILSAREEQKDPPPPLQENFIDLQTISEQGTMLLKTVTTLIFLTLAWFTLGWTLPALDVLDTVTLWTTESAEEGVLSLITLKQIVFALAALTITFIAARNLPSLVELLILNYLPLAHGTSFAISTLLKYSLIIIGLISFLNFLGLEWGKLQWLIAAMGVGLGFGLQEIVANFVSGLIILFEKPVRIGDTVTIGGVTGSVSRIQIRATTITDWDRKEVIIPNKTFITDQLINWSLTDAITRVVIPVGVAYGSDTDQVTKLLLQAAEASNNVLSEPEPMAYFLAFGNSTLDFELRTYISSMDMRTRTIHELHLAIDQLFREHNIEVAFPQMDLHLKSNDADKNNDTDDKH</sequence>
<evidence type="ECO:0000259" key="10">
    <source>
        <dbReference type="Pfam" id="PF00924"/>
    </source>
</evidence>
<keyword evidence="7" id="KW-0175">Coiled coil</keyword>
<feature type="coiled-coil region" evidence="7">
    <location>
        <begin position="375"/>
        <end position="402"/>
    </location>
</feature>
<dbReference type="Gene3D" id="1.10.287.1260">
    <property type="match status" value="1"/>
</dbReference>
<dbReference type="Proteomes" id="UP000595663">
    <property type="component" value="Chromosome"/>
</dbReference>
<dbReference type="InterPro" id="IPR006686">
    <property type="entry name" value="MscS_channel_CS"/>
</dbReference>
<dbReference type="InterPro" id="IPR025692">
    <property type="entry name" value="MscS_IM_dom1"/>
</dbReference>
<proteinExistence type="inferred from homology"/>
<dbReference type="EMBL" id="AP014545">
    <property type="protein sequence ID" value="BBB24878.1"/>
    <property type="molecule type" value="Genomic_DNA"/>
</dbReference>
<comment type="subcellular location">
    <subcellularLocation>
        <location evidence="1">Cell membrane</location>
        <topology evidence="1">Multi-pass membrane protein</topology>
    </subcellularLocation>
</comment>
<feature type="compositionally biased region" description="Polar residues" evidence="8">
    <location>
        <begin position="164"/>
        <end position="180"/>
    </location>
</feature>
<dbReference type="SUPFAM" id="SSF82861">
    <property type="entry name" value="Mechanosensitive channel protein MscS (YggB), transmembrane region"/>
    <property type="match status" value="1"/>
</dbReference>
<dbReference type="PANTHER" id="PTHR30347">
    <property type="entry name" value="POTASSIUM CHANNEL RELATED"/>
    <property type="match status" value="1"/>
</dbReference>
<dbReference type="SUPFAM" id="SSF50182">
    <property type="entry name" value="Sm-like ribonucleoproteins"/>
    <property type="match status" value="1"/>
</dbReference>
<evidence type="ECO:0000313" key="15">
    <source>
        <dbReference type="Proteomes" id="UP000595663"/>
    </source>
</evidence>
<keyword evidence="15" id="KW-1185">Reference proteome</keyword>
<dbReference type="SUPFAM" id="SSF82689">
    <property type="entry name" value="Mechanosensitive channel protein MscS (YggB), C-terminal domain"/>
    <property type="match status" value="1"/>
</dbReference>
<keyword evidence="5 9" id="KW-1133">Transmembrane helix</keyword>
<evidence type="ECO:0000256" key="1">
    <source>
        <dbReference type="ARBA" id="ARBA00004651"/>
    </source>
</evidence>
<evidence type="ECO:0000256" key="3">
    <source>
        <dbReference type="ARBA" id="ARBA00022475"/>
    </source>
</evidence>
<feature type="transmembrane region" description="Helical" evidence="9">
    <location>
        <begin position="664"/>
        <end position="686"/>
    </location>
</feature>
<dbReference type="PROSITE" id="PS01246">
    <property type="entry name" value="UPF0003"/>
    <property type="match status" value="1"/>
</dbReference>
<evidence type="ECO:0000259" key="11">
    <source>
        <dbReference type="Pfam" id="PF12794"/>
    </source>
</evidence>
<dbReference type="KEGG" id="ajp:AMJAP_0279"/>
<dbReference type="FunFam" id="2.30.30.60:FF:000001">
    <property type="entry name" value="MscS Mechanosensitive ion channel"/>
    <property type="match status" value="1"/>
</dbReference>
<dbReference type="InterPro" id="IPR006685">
    <property type="entry name" value="MscS_channel_2nd"/>
</dbReference>
<feature type="region of interest" description="Disordered" evidence="8">
    <location>
        <begin position="159"/>
        <end position="180"/>
    </location>
</feature>
<evidence type="ECO:0000256" key="8">
    <source>
        <dbReference type="SAM" id="MobiDB-lite"/>
    </source>
</evidence>
<reference evidence="14 15" key="1">
    <citation type="journal article" date="2008" name="Int. J. Syst. Evol. Microbiol.">
        <title>Amphritea japonica sp. nov. and Amphritea balenae sp. nov., isolated from the sediment adjacent to sperm whale carcasses off Kagoshima, Japan.</title>
        <authorList>
            <person name="Miyazaki M."/>
            <person name="Nogi Y."/>
            <person name="Fujiwara Y."/>
            <person name="Kawato M."/>
            <person name="Nagahama T."/>
            <person name="Kubokawa K."/>
            <person name="Horikoshi K."/>
        </authorList>
    </citation>
    <scope>NUCLEOTIDE SEQUENCE [LARGE SCALE GENOMIC DNA]</scope>
    <source>
        <strain evidence="14 15">ATCC BAA-1530</strain>
    </source>
</reference>
<organism evidence="14 15">
    <name type="scientific">Amphritea japonica ATCC BAA-1530</name>
    <dbReference type="NCBI Taxonomy" id="1278309"/>
    <lineage>
        <taxon>Bacteria</taxon>
        <taxon>Pseudomonadati</taxon>
        <taxon>Pseudomonadota</taxon>
        <taxon>Gammaproteobacteria</taxon>
        <taxon>Oceanospirillales</taxon>
        <taxon>Oceanospirillaceae</taxon>
        <taxon>Amphritea</taxon>
    </lineage>
</organism>
<dbReference type="OrthoDB" id="9799209at2"/>
<dbReference type="Gene3D" id="2.30.30.60">
    <property type="match status" value="1"/>
</dbReference>
<feature type="transmembrane region" description="Helical" evidence="9">
    <location>
        <begin position="475"/>
        <end position="496"/>
    </location>
</feature>
<dbReference type="InterPro" id="IPR011014">
    <property type="entry name" value="MscS_channel_TM-2"/>
</dbReference>
<feature type="transmembrane region" description="Helical" evidence="9">
    <location>
        <begin position="809"/>
        <end position="833"/>
    </location>
</feature>
<dbReference type="Pfam" id="PF21082">
    <property type="entry name" value="MS_channel_3rd"/>
    <property type="match status" value="1"/>
</dbReference>
<dbReference type="InterPro" id="IPR049142">
    <property type="entry name" value="MS_channel_1st"/>
</dbReference>
<dbReference type="Pfam" id="PF21088">
    <property type="entry name" value="MS_channel_1st"/>
    <property type="match status" value="1"/>
</dbReference>
<evidence type="ECO:0000256" key="6">
    <source>
        <dbReference type="ARBA" id="ARBA00023136"/>
    </source>
</evidence>
<evidence type="ECO:0000256" key="4">
    <source>
        <dbReference type="ARBA" id="ARBA00022692"/>
    </source>
</evidence>
<feature type="coiled-coil region" evidence="7">
    <location>
        <begin position="232"/>
        <end position="259"/>
    </location>
</feature>
<feature type="transmembrane region" description="Helical" evidence="9">
    <location>
        <begin position="625"/>
        <end position="644"/>
    </location>
</feature>
<keyword evidence="6 9" id="KW-0472">Membrane</keyword>
<dbReference type="InterPro" id="IPR010920">
    <property type="entry name" value="LSM_dom_sf"/>
</dbReference>
<dbReference type="GO" id="GO:0005886">
    <property type="term" value="C:plasma membrane"/>
    <property type="evidence" value="ECO:0007669"/>
    <property type="project" value="UniProtKB-SubCell"/>
</dbReference>
<comment type="similarity">
    <text evidence="2">Belongs to the MscS (TC 1.A.23) family.</text>
</comment>
<accession>A0A7R6P8M7</accession>
<keyword evidence="4 9" id="KW-0812">Transmembrane</keyword>
<name>A0A7R6P8M7_9GAMM</name>
<dbReference type="GO" id="GO:0008381">
    <property type="term" value="F:mechanosensitive monoatomic ion channel activity"/>
    <property type="evidence" value="ECO:0007669"/>
    <property type="project" value="UniProtKB-ARBA"/>
</dbReference>
<dbReference type="InterPro" id="IPR011066">
    <property type="entry name" value="MscS_channel_C_sf"/>
</dbReference>
<feature type="domain" description="Mechanosensitive ion channel MscS C-terminal" evidence="12">
    <location>
        <begin position="976"/>
        <end position="1058"/>
    </location>
</feature>
<dbReference type="InterPro" id="IPR052702">
    <property type="entry name" value="MscS-like_channel"/>
</dbReference>
<protein>
    <submittedName>
        <fullName evidence="14">Potassium efflux system protein</fullName>
    </submittedName>
</protein>
<evidence type="ECO:0000256" key="9">
    <source>
        <dbReference type="SAM" id="Phobius"/>
    </source>
</evidence>
<feature type="transmembrane region" description="Helical" evidence="9">
    <location>
        <begin position="692"/>
        <end position="714"/>
    </location>
</feature>
<dbReference type="PANTHER" id="PTHR30347:SF1">
    <property type="entry name" value="MECHANOSENSITIVE CHANNEL MSCK"/>
    <property type="match status" value="1"/>
</dbReference>
<dbReference type="AlphaFoldDB" id="A0A7R6P8M7"/>
<feature type="coiled-coil region" evidence="7">
    <location>
        <begin position="39"/>
        <end position="147"/>
    </location>
</feature>
<keyword evidence="3" id="KW-1003">Cell membrane</keyword>
<dbReference type="InterPro" id="IPR023408">
    <property type="entry name" value="MscS_beta-dom_sf"/>
</dbReference>
<dbReference type="InterPro" id="IPR049278">
    <property type="entry name" value="MS_channel_C"/>
</dbReference>
<feature type="domain" description="Mechanosensitive ion channel MscS" evidence="10">
    <location>
        <begin position="903"/>
        <end position="968"/>
    </location>
</feature>
<feature type="transmembrane region" description="Helical" evidence="9">
    <location>
        <begin position="887"/>
        <end position="915"/>
    </location>
</feature>
<feature type="domain" description="Mechanosensitive ion channel transmembrane helices 2/3" evidence="13">
    <location>
        <begin position="860"/>
        <end position="901"/>
    </location>
</feature>
<dbReference type="Pfam" id="PF12794">
    <property type="entry name" value="MscS_TM"/>
    <property type="match status" value="1"/>
</dbReference>
<feature type="transmembrane region" description="Helical" evidence="9">
    <location>
        <begin position="552"/>
        <end position="571"/>
    </location>
</feature>